<dbReference type="GO" id="GO:0006559">
    <property type="term" value="P:L-phenylalanine catabolic process"/>
    <property type="evidence" value="ECO:0007669"/>
    <property type="project" value="UniProtKB-UniPathway"/>
</dbReference>
<organism evidence="25 26">
    <name type="scientific">Sphaerulina musiva (strain SO2202)</name>
    <name type="common">Poplar stem canker fungus</name>
    <name type="synonym">Septoria musiva</name>
    <dbReference type="NCBI Taxonomy" id="692275"/>
    <lineage>
        <taxon>Eukaryota</taxon>
        <taxon>Fungi</taxon>
        <taxon>Dikarya</taxon>
        <taxon>Ascomycota</taxon>
        <taxon>Pezizomycotina</taxon>
        <taxon>Dothideomycetes</taxon>
        <taxon>Dothideomycetidae</taxon>
        <taxon>Mycosphaerellales</taxon>
        <taxon>Mycosphaerellaceae</taxon>
        <taxon>Sphaerulina</taxon>
    </lineage>
</organism>
<dbReference type="OMA" id="DPFPVKG"/>
<keyword evidence="14" id="KW-0828">Tyrosine catabolism</keyword>
<evidence type="ECO:0000256" key="20">
    <source>
        <dbReference type="ARBA" id="ARBA00023232"/>
    </source>
</evidence>
<dbReference type="GO" id="GO:0000139">
    <property type="term" value="C:Golgi membrane"/>
    <property type="evidence" value="ECO:0007669"/>
    <property type="project" value="UniProtKB-SubCell"/>
</dbReference>
<keyword evidence="15 25" id="KW-0223">Dioxygenase</keyword>
<evidence type="ECO:0000256" key="21">
    <source>
        <dbReference type="ARBA" id="ARBA00029786"/>
    </source>
</evidence>
<comment type="similarity">
    <text evidence="6">Belongs to the 4HPPD family.</text>
</comment>
<dbReference type="Pfam" id="PF00903">
    <property type="entry name" value="Glyoxalase"/>
    <property type="match status" value="2"/>
</dbReference>
<dbReference type="FunFam" id="3.10.180.10:FF:000020">
    <property type="entry name" value="4-hydroxyphenylpyruvate dioxygenase"/>
    <property type="match status" value="1"/>
</dbReference>
<evidence type="ECO:0000256" key="10">
    <source>
        <dbReference type="ARBA" id="ARBA00022490"/>
    </source>
</evidence>
<dbReference type="InterPro" id="IPR005956">
    <property type="entry name" value="4OHPhenylPyrv_dOase"/>
</dbReference>
<dbReference type="eggNOG" id="KOG0638">
    <property type="taxonomic scope" value="Eukaryota"/>
</dbReference>
<evidence type="ECO:0000313" key="26">
    <source>
        <dbReference type="Proteomes" id="UP000016931"/>
    </source>
</evidence>
<evidence type="ECO:0000256" key="15">
    <source>
        <dbReference type="ARBA" id="ARBA00022964"/>
    </source>
</evidence>
<dbReference type="GO" id="GO:0006572">
    <property type="term" value="P:L-tyrosine catabolic process"/>
    <property type="evidence" value="ECO:0007669"/>
    <property type="project" value="UniProtKB-KW"/>
</dbReference>
<dbReference type="InterPro" id="IPR041735">
    <property type="entry name" value="4OHPhenylPyrv_dOase_C"/>
</dbReference>
<dbReference type="FunFam" id="3.10.180.10:FF:000022">
    <property type="entry name" value="4-hydroxyphenylpyruvate dioxygenase"/>
    <property type="match status" value="1"/>
</dbReference>
<keyword evidence="17" id="KW-0408">Iron</keyword>
<dbReference type="AlphaFoldDB" id="N1QJG0"/>
<comment type="function">
    <text evidence="22">Catalyzes the conversion of 4-hydroxyphenylpyruvic acid to homogentisic acid, one of the steps in tyrosine catabolism.</text>
</comment>
<feature type="domain" description="VOC" evidence="24">
    <location>
        <begin position="119"/>
        <end position="266"/>
    </location>
</feature>
<keyword evidence="20" id="KW-0585">Phenylalanine catabolism</keyword>
<dbReference type="UniPathway" id="UPA00139">
    <property type="reaction ID" value="UER00362"/>
</dbReference>
<comment type="cofactor">
    <cofactor evidence="1">
        <name>Fe cation</name>
        <dbReference type="ChEBI" id="CHEBI:24875"/>
    </cofactor>
</comment>
<comment type="catalytic activity">
    <reaction evidence="23">
        <text>3-(4-hydroxyphenyl)pyruvate + O2 = homogentisate + CO2</text>
        <dbReference type="Rhea" id="RHEA:16189"/>
        <dbReference type="ChEBI" id="CHEBI:15379"/>
        <dbReference type="ChEBI" id="CHEBI:16169"/>
        <dbReference type="ChEBI" id="CHEBI:16526"/>
        <dbReference type="ChEBI" id="CHEBI:36242"/>
        <dbReference type="EC" id="1.13.11.27"/>
    </reaction>
    <physiologicalReaction direction="left-to-right" evidence="23">
        <dbReference type="Rhea" id="RHEA:16190"/>
    </physiologicalReaction>
</comment>
<dbReference type="NCBIfam" id="TIGR01263">
    <property type="entry name" value="4HPPD"/>
    <property type="match status" value="1"/>
</dbReference>
<evidence type="ECO:0000256" key="13">
    <source>
        <dbReference type="ARBA" id="ARBA00022824"/>
    </source>
</evidence>
<dbReference type="InterPro" id="IPR029068">
    <property type="entry name" value="Glyas_Bleomycin-R_OHBP_Dase"/>
</dbReference>
<dbReference type="GO" id="GO:0042802">
    <property type="term" value="F:identical protein binding"/>
    <property type="evidence" value="ECO:0007669"/>
    <property type="project" value="UniProtKB-ARBA"/>
</dbReference>
<evidence type="ECO:0000259" key="24">
    <source>
        <dbReference type="PROSITE" id="PS51819"/>
    </source>
</evidence>
<evidence type="ECO:0000256" key="12">
    <source>
        <dbReference type="ARBA" id="ARBA00022737"/>
    </source>
</evidence>
<keyword evidence="16" id="KW-0560">Oxidoreductase</keyword>
<dbReference type="OrthoDB" id="414569at2759"/>
<evidence type="ECO:0000313" key="25">
    <source>
        <dbReference type="EMBL" id="EMF10684.1"/>
    </source>
</evidence>
<proteinExistence type="inferred from homology"/>
<evidence type="ECO:0000256" key="5">
    <source>
        <dbReference type="ARBA" id="ARBA00005162"/>
    </source>
</evidence>
<reference evidence="25 26" key="1">
    <citation type="journal article" date="2012" name="PLoS Pathog.">
        <title>Diverse lifestyles and strategies of plant pathogenesis encoded in the genomes of eighteen Dothideomycetes fungi.</title>
        <authorList>
            <person name="Ohm R.A."/>
            <person name="Feau N."/>
            <person name="Henrissat B."/>
            <person name="Schoch C.L."/>
            <person name="Horwitz B.A."/>
            <person name="Barry K.W."/>
            <person name="Condon B.J."/>
            <person name="Copeland A.C."/>
            <person name="Dhillon B."/>
            <person name="Glaser F."/>
            <person name="Hesse C.N."/>
            <person name="Kosti I."/>
            <person name="LaButti K."/>
            <person name="Lindquist E.A."/>
            <person name="Lucas S."/>
            <person name="Salamov A.A."/>
            <person name="Bradshaw R.E."/>
            <person name="Ciuffetti L."/>
            <person name="Hamelin R.C."/>
            <person name="Kema G.H.J."/>
            <person name="Lawrence C."/>
            <person name="Scott J.A."/>
            <person name="Spatafora J.W."/>
            <person name="Turgeon B.G."/>
            <person name="de Wit P.J.G.M."/>
            <person name="Zhong S."/>
            <person name="Goodwin S.B."/>
            <person name="Grigoriev I.V."/>
        </authorList>
    </citation>
    <scope>NUCLEOTIDE SEQUENCE [LARGE SCALE GENOMIC DNA]</scope>
    <source>
        <strain evidence="25 26">SO2202</strain>
    </source>
</reference>
<dbReference type="CDD" id="cd08342">
    <property type="entry name" value="HPPD_N_like"/>
    <property type="match status" value="1"/>
</dbReference>
<evidence type="ECO:0000256" key="8">
    <source>
        <dbReference type="ARBA" id="ARBA00013222"/>
    </source>
</evidence>
<dbReference type="EC" id="1.13.11.27" evidence="8"/>
<gene>
    <name evidence="25" type="ORF">SEPMUDRAFT_150714</name>
</gene>
<comment type="subcellular location">
    <subcellularLocation>
        <location evidence="4">Cytoplasm</location>
    </subcellularLocation>
    <subcellularLocation>
        <location evidence="3">Endoplasmic reticulum membrane</location>
        <topology evidence="3">Peripheral membrane protein</topology>
    </subcellularLocation>
    <subcellularLocation>
        <location evidence="2">Golgi apparatus membrane</location>
        <topology evidence="2">Peripheral membrane protein</topology>
    </subcellularLocation>
</comment>
<evidence type="ECO:0000256" key="3">
    <source>
        <dbReference type="ARBA" id="ARBA00004406"/>
    </source>
</evidence>
<keyword evidence="18" id="KW-0333">Golgi apparatus</keyword>
<dbReference type="Proteomes" id="UP000016931">
    <property type="component" value="Unassembled WGS sequence"/>
</dbReference>
<evidence type="ECO:0000256" key="14">
    <source>
        <dbReference type="ARBA" id="ARBA00022878"/>
    </source>
</evidence>
<evidence type="ECO:0000256" key="9">
    <source>
        <dbReference type="ARBA" id="ARBA00018452"/>
    </source>
</evidence>
<dbReference type="EMBL" id="KB456267">
    <property type="protein sequence ID" value="EMF10684.1"/>
    <property type="molecule type" value="Genomic_DNA"/>
</dbReference>
<evidence type="ECO:0000256" key="16">
    <source>
        <dbReference type="ARBA" id="ARBA00023002"/>
    </source>
</evidence>
<dbReference type="STRING" id="692275.N1QJG0"/>
<dbReference type="PROSITE" id="PS51819">
    <property type="entry name" value="VOC"/>
    <property type="match status" value="2"/>
</dbReference>
<comment type="subunit">
    <text evidence="7">Homodimer.</text>
</comment>
<dbReference type="GO" id="GO:0003868">
    <property type="term" value="F:4-hydroxyphenylpyruvate dioxygenase activity"/>
    <property type="evidence" value="ECO:0007669"/>
    <property type="project" value="UniProtKB-EC"/>
</dbReference>
<dbReference type="PANTHER" id="PTHR11959:SF1">
    <property type="entry name" value="4-HYDROXYPHENYLPYRUVATE DIOXYGENASE"/>
    <property type="match status" value="1"/>
</dbReference>
<keyword evidence="26" id="KW-1185">Reference proteome</keyword>
<dbReference type="CDD" id="cd07250">
    <property type="entry name" value="HPPD_C_like"/>
    <property type="match status" value="1"/>
</dbReference>
<evidence type="ECO:0000256" key="4">
    <source>
        <dbReference type="ARBA" id="ARBA00004496"/>
    </source>
</evidence>
<evidence type="ECO:0000256" key="23">
    <source>
        <dbReference type="ARBA" id="ARBA00048047"/>
    </source>
</evidence>
<keyword evidence="13" id="KW-0256">Endoplasmic reticulum</keyword>
<keyword evidence="25" id="KW-0670">Pyruvate</keyword>
<evidence type="ECO:0000256" key="11">
    <source>
        <dbReference type="ARBA" id="ARBA00022723"/>
    </source>
</evidence>
<evidence type="ECO:0000256" key="6">
    <source>
        <dbReference type="ARBA" id="ARBA00005877"/>
    </source>
</evidence>
<keyword evidence="11" id="KW-0479">Metal-binding</keyword>
<dbReference type="GO" id="GO:0005789">
    <property type="term" value="C:endoplasmic reticulum membrane"/>
    <property type="evidence" value="ECO:0007669"/>
    <property type="project" value="UniProtKB-SubCell"/>
</dbReference>
<dbReference type="InterPro" id="IPR037523">
    <property type="entry name" value="VOC_core"/>
</dbReference>
<evidence type="ECO:0000256" key="2">
    <source>
        <dbReference type="ARBA" id="ARBA00004395"/>
    </source>
</evidence>
<keyword evidence="10" id="KW-0963">Cytoplasm</keyword>
<dbReference type="RefSeq" id="XP_016758805.1">
    <property type="nucleotide sequence ID" value="XM_016906349.1"/>
</dbReference>
<evidence type="ECO:0000256" key="7">
    <source>
        <dbReference type="ARBA" id="ARBA00011738"/>
    </source>
</evidence>
<dbReference type="PANTHER" id="PTHR11959">
    <property type="entry name" value="4-HYDROXYPHENYLPYRUVATE DIOXYGENASE"/>
    <property type="match status" value="1"/>
</dbReference>
<evidence type="ECO:0000256" key="19">
    <source>
        <dbReference type="ARBA" id="ARBA00023136"/>
    </source>
</evidence>
<dbReference type="Gene3D" id="3.10.180.10">
    <property type="entry name" value="2,3-Dihydroxybiphenyl 1,2-Dioxygenase, domain 1"/>
    <property type="match status" value="2"/>
</dbReference>
<feature type="domain" description="VOC" evidence="24">
    <location>
        <begin position="297"/>
        <end position="477"/>
    </location>
</feature>
<keyword evidence="12" id="KW-0677">Repeat</keyword>
<dbReference type="SUPFAM" id="SSF54593">
    <property type="entry name" value="Glyoxalase/Bleomycin resistance protein/Dihydroxybiphenyl dioxygenase"/>
    <property type="match status" value="1"/>
</dbReference>
<dbReference type="InterPro" id="IPR004360">
    <property type="entry name" value="Glyas_Fos-R_dOase_dom"/>
</dbReference>
<sequence length="520" mass="58146">MTGKRKESWVRVYKSPSTCTEQEHMKVWTWVHLGQHQQDLRCLNLHLLDHFRLPTNALSITHSSICLDNNCIPHTPRSTRYFKMAPGALIATTASGRTSPLYGTDTAAQAPPGQVEYRGYDHVTWWVSNAKQVAQFYITRMGFQPVAYKGLETGSRFIASHVVQNGDIRFVFTSPVRSSSRQTVKKALPEDQALLDEMHDHLDKHGDAVKDVAFEVDDVNAVYQSAISNGATSVSPPRVETSDSEGSVLLASIRTYGDTTHTFIQRSTYTGPFLPGYRPITLPEPTNSYLPPIHLSAIDHCVGNQDWNSMNSACEFYEQCLGFHRFWSVDDKEICTEYSALNSIVMSSSNGIVKMPINEPAVGKKKSQIEEYVDFYNGPGVQHIALRTGNIIDAVTNLRKRGVEFISVPESYYEDMYSRIIQAGATMTTAATTTKKNKESGGGGGGLQIKESWEKIRELNILIDFDAGGYLLQLFTKPLMDRPTVFLEVIQRENFDGFGAGNFRSLFEAIEREQEGRGNL</sequence>
<protein>
    <recommendedName>
        <fullName evidence="9">4-hydroxyphenylpyruvate dioxygenase</fullName>
        <ecNumber evidence="8">1.13.11.27</ecNumber>
    </recommendedName>
    <alternativeName>
        <fullName evidence="21">4-hydroxyphenylpyruvic acid oxidase</fullName>
    </alternativeName>
</protein>
<dbReference type="HOGENOM" id="CLU_034004_3_1_1"/>
<keyword evidence="19" id="KW-0472">Membrane</keyword>
<dbReference type="InterPro" id="IPR041736">
    <property type="entry name" value="4OHPhenylPyrv_dOase_N"/>
</dbReference>
<evidence type="ECO:0000256" key="1">
    <source>
        <dbReference type="ARBA" id="ARBA00001962"/>
    </source>
</evidence>
<comment type="pathway">
    <text evidence="5">Amino-acid degradation; L-phenylalanine degradation; acetoacetate and fumarate from L-phenylalanine: step 3/6.</text>
</comment>
<dbReference type="GO" id="GO:0046872">
    <property type="term" value="F:metal ion binding"/>
    <property type="evidence" value="ECO:0007669"/>
    <property type="project" value="UniProtKB-KW"/>
</dbReference>
<evidence type="ECO:0000256" key="22">
    <source>
        <dbReference type="ARBA" id="ARBA00033727"/>
    </source>
</evidence>
<evidence type="ECO:0000256" key="18">
    <source>
        <dbReference type="ARBA" id="ARBA00023034"/>
    </source>
</evidence>
<dbReference type="GeneID" id="27903486"/>
<name>N1QJG0_SPHMS</name>
<accession>N1QJG0</accession>
<evidence type="ECO:0000256" key="17">
    <source>
        <dbReference type="ARBA" id="ARBA00023004"/>
    </source>
</evidence>